<dbReference type="BioCyc" id="PSYR629263:G11X0-2291-MONOMER"/>
<dbReference type="HOGENOM" id="CLU_127572_0_0_6"/>
<name>F3G865_PSESJ</name>
<comment type="caution">
    <text evidence="1">The sequence shown here is derived from an EMBL/GenBank/DDBJ whole genome shotgun (WGS) entry which is preliminary data.</text>
</comment>
<organism evidence="1 2">
    <name type="scientific">Pseudomonas syringae pv. pisi str. 1704B</name>
    <dbReference type="NCBI Taxonomy" id="629263"/>
    <lineage>
        <taxon>Bacteria</taxon>
        <taxon>Pseudomonadati</taxon>
        <taxon>Pseudomonadota</taxon>
        <taxon>Gammaproteobacteria</taxon>
        <taxon>Pseudomonadales</taxon>
        <taxon>Pseudomonadaceae</taxon>
        <taxon>Pseudomonas</taxon>
        <taxon>Pseudomonas syringae</taxon>
    </lineage>
</organism>
<accession>F3G865</accession>
<dbReference type="PATRIC" id="fig|629263.4.peg.2134"/>
<evidence type="ECO:0000313" key="1">
    <source>
        <dbReference type="EMBL" id="EGH43265.1"/>
    </source>
</evidence>
<protein>
    <submittedName>
        <fullName evidence="1">Uncharacterized protein</fullName>
    </submittedName>
</protein>
<dbReference type="Proteomes" id="UP000004986">
    <property type="component" value="Unassembled WGS sequence"/>
</dbReference>
<proteinExistence type="predicted"/>
<dbReference type="AlphaFoldDB" id="F3G865"/>
<reference evidence="1 2" key="1">
    <citation type="journal article" date="2011" name="PLoS Pathog.">
        <title>Dynamic evolution of pathogenicity revealed by sequencing and comparative genomics of 19 Pseudomonas syringae isolates.</title>
        <authorList>
            <person name="Baltrus D.A."/>
            <person name="Nishimura M.T."/>
            <person name="Romanchuk A."/>
            <person name="Chang J.H."/>
            <person name="Mukhtar M.S."/>
            <person name="Cherkis K."/>
            <person name="Roach J."/>
            <person name="Grant S.R."/>
            <person name="Jones C.D."/>
            <person name="Dangl J.L."/>
        </authorList>
    </citation>
    <scope>NUCLEOTIDE SEQUENCE [LARGE SCALE GENOMIC DNA]</scope>
    <source>
        <strain evidence="1 2">1704B</strain>
    </source>
</reference>
<dbReference type="EMBL" id="AEAI01000651">
    <property type="protein sequence ID" value="EGH43265.1"/>
    <property type="molecule type" value="Genomic_DNA"/>
</dbReference>
<evidence type="ECO:0000313" key="2">
    <source>
        <dbReference type="Proteomes" id="UP000004986"/>
    </source>
</evidence>
<sequence>MTKEELAAQLDGIQYPAVCAITKDQIAAAKAAGLVIVYGASDDLMEFDGASSEEIDCYDGGTAHVDRQGVLPDRDSLEDDEEIAKYAARKKGAKAIEALWCKETGYSWTYQTDIPHATFEVLEDGEHYCRGIVFSLTDL</sequence>
<keyword evidence="2" id="KW-1185">Reference proteome</keyword>
<gene>
    <name evidence="1" type="ORF">PSYPI_13079</name>
</gene>